<dbReference type="PROSITE" id="PS50112">
    <property type="entry name" value="PAS"/>
    <property type="match status" value="1"/>
</dbReference>
<dbReference type="InterPro" id="IPR003594">
    <property type="entry name" value="HATPase_dom"/>
</dbReference>
<dbReference type="GO" id="GO:0004673">
    <property type="term" value="F:protein histidine kinase activity"/>
    <property type="evidence" value="ECO:0007669"/>
    <property type="project" value="UniProtKB-EC"/>
</dbReference>
<evidence type="ECO:0000313" key="8">
    <source>
        <dbReference type="EMBL" id="OYQ46337.1"/>
    </source>
</evidence>
<dbReference type="AlphaFoldDB" id="A0A255ZXR0"/>
<accession>A0A255ZXR0</accession>
<dbReference type="Proteomes" id="UP000216035">
    <property type="component" value="Unassembled WGS sequence"/>
</dbReference>
<gene>
    <name evidence="8" type="ORF">CHX27_04635</name>
</gene>
<keyword evidence="3" id="KW-0597">Phosphoprotein</keyword>
<dbReference type="InterPro" id="IPR035965">
    <property type="entry name" value="PAS-like_dom_sf"/>
</dbReference>
<dbReference type="SMART" id="SM00091">
    <property type="entry name" value="PAS"/>
    <property type="match status" value="1"/>
</dbReference>
<dbReference type="PANTHER" id="PTHR43304">
    <property type="entry name" value="PHYTOCHROME-LIKE PROTEIN CPH1"/>
    <property type="match status" value="1"/>
</dbReference>
<evidence type="ECO:0000256" key="2">
    <source>
        <dbReference type="ARBA" id="ARBA00012438"/>
    </source>
</evidence>
<dbReference type="InterPro" id="IPR005467">
    <property type="entry name" value="His_kinase_dom"/>
</dbReference>
<evidence type="ECO:0000313" key="9">
    <source>
        <dbReference type="Proteomes" id="UP000216035"/>
    </source>
</evidence>
<dbReference type="InterPro" id="IPR000014">
    <property type="entry name" value="PAS"/>
</dbReference>
<dbReference type="CDD" id="cd00130">
    <property type="entry name" value="PAS"/>
    <property type="match status" value="1"/>
</dbReference>
<evidence type="ECO:0000259" key="6">
    <source>
        <dbReference type="PROSITE" id="PS50109"/>
    </source>
</evidence>
<dbReference type="Pfam" id="PF08447">
    <property type="entry name" value="PAS_3"/>
    <property type="match status" value="1"/>
</dbReference>
<dbReference type="PANTHER" id="PTHR43304:SF1">
    <property type="entry name" value="PAC DOMAIN-CONTAINING PROTEIN"/>
    <property type="match status" value="1"/>
</dbReference>
<feature type="domain" description="PAS" evidence="7">
    <location>
        <begin position="125"/>
        <end position="197"/>
    </location>
</feature>
<comment type="caution">
    <text evidence="8">The sequence shown here is derived from an EMBL/GenBank/DDBJ whole genome shotgun (WGS) entry which is preliminary data.</text>
</comment>
<evidence type="ECO:0000256" key="1">
    <source>
        <dbReference type="ARBA" id="ARBA00000085"/>
    </source>
</evidence>
<keyword evidence="4" id="KW-0808">Transferase</keyword>
<dbReference type="SUPFAM" id="SSF55785">
    <property type="entry name" value="PYP-like sensor domain (PAS domain)"/>
    <property type="match status" value="2"/>
</dbReference>
<sequence>MSQIPDLIFQMTAHPDGRITFPFLSDAVYEHFELTKDEEDLYVNELLGLKIIDEDLPGFFDSLAESKKTLQPWNFEFRSRLPIKGLRYFRIRATVERDANDCYQFYGRVNDNTTQRIQALKLKISEERYQFALEASSEGIWDWDVLSDTVFFSSQSMKMLGFEEKDVVLQRTFWDSRLHPDDRETYQNDIDRHFEGATPFYENLQRIMDFNEHYKWILSRGKIVFRDSAGKPKRVIGTHTDFSFRIKQEEELKKTLEILSEQNKRLLNFAHIVSHNLRSYAGNFEMLLDLYDEETDEEIRNQSLMFLRSNSRELSQTIDNLKALVDIHSDLKPIRRHLNLAEYVHKMIALLSEEFAKHEVEYVVNIPNDFTVLYNPAYLESILLNFSTNAVKYSHPNRKPLIRYELSYEDGKSVLSIKDNGLGIDLKLHQNSIFGMYKTFHKHPNSRGLGLFMSKNQIEAMGGTVKVNSEVNVGTEFKIY</sequence>
<dbReference type="InterPro" id="IPR036890">
    <property type="entry name" value="HATPase_C_sf"/>
</dbReference>
<evidence type="ECO:0000256" key="4">
    <source>
        <dbReference type="ARBA" id="ARBA00022679"/>
    </source>
</evidence>
<dbReference type="PROSITE" id="PS50109">
    <property type="entry name" value="HIS_KIN"/>
    <property type="match status" value="1"/>
</dbReference>
<proteinExistence type="predicted"/>
<dbReference type="Gene3D" id="3.30.450.20">
    <property type="entry name" value="PAS domain"/>
    <property type="match status" value="2"/>
</dbReference>
<dbReference type="EC" id="2.7.13.3" evidence="2"/>
<name>A0A255ZXR0_9FLAO</name>
<keyword evidence="9" id="KW-1185">Reference proteome</keyword>
<feature type="domain" description="Histidine kinase" evidence="6">
    <location>
        <begin position="268"/>
        <end position="480"/>
    </location>
</feature>
<comment type="catalytic activity">
    <reaction evidence="1">
        <text>ATP + protein L-histidine = ADP + protein N-phospho-L-histidine.</text>
        <dbReference type="EC" id="2.7.13.3"/>
    </reaction>
</comment>
<dbReference type="InterPro" id="IPR013655">
    <property type="entry name" value="PAS_fold_3"/>
</dbReference>
<protein>
    <recommendedName>
        <fullName evidence="2">histidine kinase</fullName>
        <ecNumber evidence="2">2.7.13.3</ecNumber>
    </recommendedName>
</protein>
<dbReference type="Gene3D" id="3.30.565.10">
    <property type="entry name" value="Histidine kinase-like ATPase, C-terminal domain"/>
    <property type="match status" value="1"/>
</dbReference>
<evidence type="ECO:0000256" key="5">
    <source>
        <dbReference type="ARBA" id="ARBA00022777"/>
    </source>
</evidence>
<dbReference type="EMBL" id="NOXX01000167">
    <property type="protein sequence ID" value="OYQ46337.1"/>
    <property type="molecule type" value="Genomic_DNA"/>
</dbReference>
<dbReference type="SMART" id="SM00387">
    <property type="entry name" value="HATPase_c"/>
    <property type="match status" value="1"/>
</dbReference>
<dbReference type="PRINTS" id="PR00344">
    <property type="entry name" value="BCTRLSENSOR"/>
</dbReference>
<reference evidence="8 9" key="1">
    <citation type="submission" date="2017-07" db="EMBL/GenBank/DDBJ databases">
        <title>Flavobacterium cyanobacteriorum sp. nov., isolated from cyanobacterial aggregates in a eutrophic lake.</title>
        <authorList>
            <person name="Cai H."/>
        </authorList>
    </citation>
    <scope>NUCLEOTIDE SEQUENCE [LARGE SCALE GENOMIC DNA]</scope>
    <source>
        <strain evidence="8 9">TH167</strain>
    </source>
</reference>
<dbReference type="Pfam" id="PF02518">
    <property type="entry name" value="HATPase_c"/>
    <property type="match status" value="1"/>
</dbReference>
<evidence type="ECO:0000256" key="3">
    <source>
        <dbReference type="ARBA" id="ARBA00022553"/>
    </source>
</evidence>
<organism evidence="8 9">
    <name type="scientific">Flavobacterium aurantiibacter</name>
    <dbReference type="NCBI Taxonomy" id="2023067"/>
    <lineage>
        <taxon>Bacteria</taxon>
        <taxon>Pseudomonadati</taxon>
        <taxon>Bacteroidota</taxon>
        <taxon>Flavobacteriia</taxon>
        <taxon>Flavobacteriales</taxon>
        <taxon>Flavobacteriaceae</taxon>
        <taxon>Flavobacterium</taxon>
    </lineage>
</organism>
<dbReference type="InterPro" id="IPR052162">
    <property type="entry name" value="Sensor_kinase/Photoreceptor"/>
</dbReference>
<keyword evidence="5" id="KW-0418">Kinase</keyword>
<dbReference type="InterPro" id="IPR004358">
    <property type="entry name" value="Sig_transdc_His_kin-like_C"/>
</dbReference>
<evidence type="ECO:0000259" key="7">
    <source>
        <dbReference type="PROSITE" id="PS50112"/>
    </source>
</evidence>
<dbReference type="SUPFAM" id="SSF55874">
    <property type="entry name" value="ATPase domain of HSP90 chaperone/DNA topoisomerase II/histidine kinase"/>
    <property type="match status" value="1"/>
</dbReference>
<dbReference type="NCBIfam" id="TIGR00229">
    <property type="entry name" value="sensory_box"/>
    <property type="match status" value="1"/>
</dbReference>